<keyword evidence="8" id="KW-1185">Reference proteome</keyword>
<feature type="transmembrane region" description="Helical" evidence="6">
    <location>
        <begin position="63"/>
        <end position="83"/>
    </location>
</feature>
<keyword evidence="5 6" id="KW-0472">Membrane</keyword>
<dbReference type="GO" id="GO:0005886">
    <property type="term" value="C:plasma membrane"/>
    <property type="evidence" value="ECO:0007669"/>
    <property type="project" value="UniProtKB-SubCell"/>
</dbReference>
<evidence type="ECO:0000256" key="3">
    <source>
        <dbReference type="ARBA" id="ARBA00022692"/>
    </source>
</evidence>
<evidence type="ECO:0000256" key="5">
    <source>
        <dbReference type="ARBA" id="ARBA00023136"/>
    </source>
</evidence>
<name>A0A4R3HX06_9GAMM</name>
<dbReference type="Proteomes" id="UP000295793">
    <property type="component" value="Unassembled WGS sequence"/>
</dbReference>
<gene>
    <name evidence="7" type="ORF">BCF53_12151</name>
</gene>
<comment type="caution">
    <text evidence="7">The sequence shown here is derived from an EMBL/GenBank/DDBJ whole genome shotgun (WGS) entry which is preliminary data.</text>
</comment>
<protein>
    <submittedName>
        <fullName evidence="7">Uncharacterized membrane protein (DUF373 family)</fullName>
    </submittedName>
</protein>
<dbReference type="InterPro" id="IPR020948">
    <property type="entry name" value="P_starv_induced_PsiE-like"/>
</dbReference>
<dbReference type="AlphaFoldDB" id="A0A4R3HX06"/>
<evidence type="ECO:0000256" key="2">
    <source>
        <dbReference type="ARBA" id="ARBA00022475"/>
    </source>
</evidence>
<keyword evidence="4 6" id="KW-1133">Transmembrane helix</keyword>
<evidence type="ECO:0000256" key="1">
    <source>
        <dbReference type="ARBA" id="ARBA00004651"/>
    </source>
</evidence>
<feature type="transmembrane region" description="Helical" evidence="6">
    <location>
        <begin position="116"/>
        <end position="135"/>
    </location>
</feature>
<evidence type="ECO:0000256" key="4">
    <source>
        <dbReference type="ARBA" id="ARBA00022989"/>
    </source>
</evidence>
<proteinExistence type="predicted"/>
<sequence>MVKNEERLIKQLKKVIRFSVRLLSIMMVFVIVMGVVDVAWTLYEKLVAAPKFILTISDMLATFGAFMAVLIAIEIFVNITIYLRDDVIHVKIVIATALMAIARKVIILDFSEIEAVYVFAIAAVTLAMAVAYYLIHSLNDKQHEEEP</sequence>
<feature type="transmembrane region" description="Helical" evidence="6">
    <location>
        <begin position="20"/>
        <end position="43"/>
    </location>
</feature>
<dbReference type="EMBL" id="SLZR01000021">
    <property type="protein sequence ID" value="TCS37133.1"/>
    <property type="molecule type" value="Genomic_DNA"/>
</dbReference>
<evidence type="ECO:0000256" key="6">
    <source>
        <dbReference type="SAM" id="Phobius"/>
    </source>
</evidence>
<accession>A0A4R3HX06</accession>
<dbReference type="Pfam" id="PF06146">
    <property type="entry name" value="PsiE"/>
    <property type="match status" value="1"/>
</dbReference>
<keyword evidence="2" id="KW-1003">Cell membrane</keyword>
<evidence type="ECO:0000313" key="8">
    <source>
        <dbReference type="Proteomes" id="UP000295793"/>
    </source>
</evidence>
<keyword evidence="3 6" id="KW-0812">Transmembrane</keyword>
<reference evidence="7 8" key="1">
    <citation type="submission" date="2019-03" db="EMBL/GenBank/DDBJ databases">
        <title>Genomic Encyclopedia of Archaeal and Bacterial Type Strains, Phase II (KMG-II): from individual species to whole genera.</title>
        <authorList>
            <person name="Goeker M."/>
        </authorList>
    </citation>
    <scope>NUCLEOTIDE SEQUENCE [LARGE SCALE GENOMIC DNA]</scope>
    <source>
        <strain evidence="7 8">DSM 15388</strain>
    </source>
</reference>
<comment type="subcellular location">
    <subcellularLocation>
        <location evidence="1">Cell membrane</location>
        <topology evidence="1">Multi-pass membrane protein</topology>
    </subcellularLocation>
</comment>
<organism evidence="7 8">
    <name type="scientific">Reinekea marinisedimentorum</name>
    <dbReference type="NCBI Taxonomy" id="230495"/>
    <lineage>
        <taxon>Bacteria</taxon>
        <taxon>Pseudomonadati</taxon>
        <taxon>Pseudomonadota</taxon>
        <taxon>Gammaproteobacteria</taxon>
        <taxon>Oceanospirillales</taxon>
        <taxon>Saccharospirillaceae</taxon>
        <taxon>Reinekea</taxon>
    </lineage>
</organism>
<dbReference type="OrthoDB" id="598027at2"/>
<evidence type="ECO:0000313" key="7">
    <source>
        <dbReference type="EMBL" id="TCS37133.1"/>
    </source>
</evidence>
<dbReference type="RefSeq" id="WP_132703585.1">
    <property type="nucleotide sequence ID" value="NZ_SLZR01000021.1"/>
</dbReference>